<comment type="caution">
    <text evidence="5">The sequence shown here is derived from an EMBL/GenBank/DDBJ whole genome shotgun (WGS) entry which is preliminary data.</text>
</comment>
<dbReference type="OrthoDB" id="9813214at2"/>
<feature type="domain" description="Glycosyl transferase family 1" evidence="4">
    <location>
        <begin position="243"/>
        <end position="411"/>
    </location>
</feature>
<accession>A0A3N5CDP0</accession>
<keyword evidence="1" id="KW-0328">Glycosyltransferase</keyword>
<organism evidence="5 6">
    <name type="scientific">Abyssicoccus albus</name>
    <dbReference type="NCBI Taxonomy" id="1817405"/>
    <lineage>
        <taxon>Bacteria</taxon>
        <taxon>Bacillati</taxon>
        <taxon>Bacillota</taxon>
        <taxon>Bacilli</taxon>
        <taxon>Bacillales</taxon>
        <taxon>Abyssicoccaceae</taxon>
    </lineage>
</organism>
<protein>
    <submittedName>
        <fullName evidence="5">Glycosyl transferase family 1</fullName>
    </submittedName>
</protein>
<name>A0A3N5CDP0_9BACL</name>
<keyword evidence="3" id="KW-1133">Transmembrane helix</keyword>
<dbReference type="PANTHER" id="PTHR12526:SF629">
    <property type="entry name" value="TEICHURONIC ACID BIOSYNTHESIS GLYCOSYLTRANSFERASE TUAH-RELATED"/>
    <property type="match status" value="1"/>
</dbReference>
<evidence type="ECO:0000256" key="3">
    <source>
        <dbReference type="SAM" id="Phobius"/>
    </source>
</evidence>
<keyword evidence="6" id="KW-1185">Reference proteome</keyword>
<proteinExistence type="predicted"/>
<dbReference type="RefSeq" id="WP_123807725.1">
    <property type="nucleotide sequence ID" value="NZ_RKRK01000002.1"/>
</dbReference>
<dbReference type="SUPFAM" id="SSF53756">
    <property type="entry name" value="UDP-Glycosyltransferase/glycogen phosphorylase"/>
    <property type="match status" value="1"/>
</dbReference>
<evidence type="ECO:0000256" key="2">
    <source>
        <dbReference type="ARBA" id="ARBA00022679"/>
    </source>
</evidence>
<keyword evidence="3" id="KW-0472">Membrane</keyword>
<evidence type="ECO:0000259" key="4">
    <source>
        <dbReference type="Pfam" id="PF00534"/>
    </source>
</evidence>
<evidence type="ECO:0000313" key="5">
    <source>
        <dbReference type="EMBL" id="RPF58302.1"/>
    </source>
</evidence>
<dbReference type="GO" id="GO:0016757">
    <property type="term" value="F:glycosyltransferase activity"/>
    <property type="evidence" value="ECO:0007669"/>
    <property type="project" value="UniProtKB-KW"/>
</dbReference>
<evidence type="ECO:0000313" key="6">
    <source>
        <dbReference type="Proteomes" id="UP000277108"/>
    </source>
</evidence>
<reference evidence="5 6" key="1">
    <citation type="submission" date="2018-11" db="EMBL/GenBank/DDBJ databases">
        <title>Genomic Encyclopedia of Type Strains, Phase IV (KMG-IV): sequencing the most valuable type-strain genomes for metagenomic binning, comparative biology and taxonomic classification.</title>
        <authorList>
            <person name="Goeker M."/>
        </authorList>
    </citation>
    <scope>NUCLEOTIDE SEQUENCE [LARGE SCALE GENOMIC DNA]</scope>
    <source>
        <strain evidence="5 6">DSM 29158</strain>
    </source>
</reference>
<keyword evidence="2 5" id="KW-0808">Transferase</keyword>
<dbReference type="InterPro" id="IPR001296">
    <property type="entry name" value="Glyco_trans_1"/>
</dbReference>
<dbReference type="PANTHER" id="PTHR12526">
    <property type="entry name" value="GLYCOSYLTRANSFERASE"/>
    <property type="match status" value="1"/>
</dbReference>
<dbReference type="AlphaFoldDB" id="A0A3N5CDP0"/>
<dbReference type="Proteomes" id="UP000277108">
    <property type="component" value="Unassembled WGS sequence"/>
</dbReference>
<feature type="transmembrane region" description="Helical" evidence="3">
    <location>
        <begin position="79"/>
        <end position="95"/>
    </location>
</feature>
<gene>
    <name evidence="5" type="ORF">EDD62_0946</name>
</gene>
<sequence>MKKVTQFVWNNFKNDARLHRECSALSEVGYDVHMVALKDPKFPDLPSLEIRNKDQQSEYNVHRINFYPWLLEAYRQDKTTFLIVVGGVTSVVSVALFYRSIMLLSTFLMLLIASVASFKKRFIRKWFINLDRSIRMAFTGYKMNADIYQSNDLNTLIQGVICSKFRLKPRPLIYDSHEVQTDRTGYNKNIVKVMESNLLRFVDVMMVENHTRAAHNEELYGFYPYTLYNYSEYYNIEDKEAIDIHAEVGIDEDEKILLYQGGLQAGRGLHNLINAMPYVDEGILVFIGDGKLKDELKQQVVDMGLQQKVKFIGRVDYKDLARYTKNAYVGFQVLQNICFNHYSASSNKLFEYLMADVPVIASDLPEIRKVFNQYNVGELVNPDDPQSIAQAINKIVQDETMHASYVEGAKQAKHVYNWNNEKEKLYDVYRHAEDVHVKSFISALQ</sequence>
<evidence type="ECO:0000256" key="1">
    <source>
        <dbReference type="ARBA" id="ARBA00022676"/>
    </source>
</evidence>
<dbReference type="Pfam" id="PF00534">
    <property type="entry name" value="Glycos_transf_1"/>
    <property type="match status" value="1"/>
</dbReference>
<dbReference type="Gene3D" id="3.40.50.2000">
    <property type="entry name" value="Glycogen Phosphorylase B"/>
    <property type="match status" value="2"/>
</dbReference>
<keyword evidence="3" id="KW-0812">Transmembrane</keyword>
<dbReference type="EMBL" id="RKRK01000002">
    <property type="protein sequence ID" value="RPF58302.1"/>
    <property type="molecule type" value="Genomic_DNA"/>
</dbReference>